<feature type="compositionally biased region" description="Basic and acidic residues" evidence="1">
    <location>
        <begin position="33"/>
        <end position="53"/>
    </location>
</feature>
<evidence type="ECO:0000256" key="1">
    <source>
        <dbReference type="SAM" id="MobiDB-lite"/>
    </source>
</evidence>
<accession>A0A0N8GEP8</accession>
<feature type="region of interest" description="Disordered" evidence="1">
    <location>
        <begin position="1"/>
        <end position="54"/>
    </location>
</feature>
<reference evidence="2 3" key="2">
    <citation type="submission" date="2015-10" db="EMBL/GenBank/DDBJ databases">
        <title>Draft Genome Sequence of Prosthecomicrobium hirschii ATCC 27832.</title>
        <authorList>
            <person name="Daniel J."/>
            <person name="Givan S.A."/>
            <person name="Brun Y.V."/>
            <person name="Brown P.J."/>
        </authorList>
    </citation>
    <scope>NUCLEOTIDE SEQUENCE [LARGE SCALE GENOMIC DNA]</scope>
    <source>
        <strain evidence="2 3">16</strain>
    </source>
</reference>
<evidence type="ECO:0000313" key="3">
    <source>
        <dbReference type="Proteomes" id="UP000048984"/>
    </source>
</evidence>
<dbReference type="Proteomes" id="UP000048984">
    <property type="component" value="Unassembled WGS sequence"/>
</dbReference>
<reference evidence="2 3" key="1">
    <citation type="submission" date="2015-09" db="EMBL/GenBank/DDBJ databases">
        <authorList>
            <consortium name="Swine Surveillance"/>
        </authorList>
    </citation>
    <scope>NUCLEOTIDE SEQUENCE [LARGE SCALE GENOMIC DNA]</scope>
    <source>
        <strain evidence="2 3">16</strain>
    </source>
</reference>
<feature type="compositionally biased region" description="Polar residues" evidence="1">
    <location>
        <begin position="1"/>
        <end position="12"/>
    </location>
</feature>
<evidence type="ECO:0000313" key="2">
    <source>
        <dbReference type="EMBL" id="KPL52121.1"/>
    </source>
</evidence>
<keyword evidence="3" id="KW-1185">Reference proteome</keyword>
<dbReference type="RefSeq" id="WP_054358284.1">
    <property type="nucleotide sequence ID" value="NZ_JAPCYQ010000001.1"/>
</dbReference>
<organism evidence="2 3">
    <name type="scientific">Prosthecodimorpha hirschii</name>
    <dbReference type="NCBI Taxonomy" id="665126"/>
    <lineage>
        <taxon>Bacteria</taxon>
        <taxon>Pseudomonadati</taxon>
        <taxon>Pseudomonadota</taxon>
        <taxon>Alphaproteobacteria</taxon>
        <taxon>Hyphomicrobiales</taxon>
        <taxon>Ancalomicrobiaceae</taxon>
        <taxon>Prosthecodimorpha</taxon>
    </lineage>
</organism>
<protein>
    <submittedName>
        <fullName evidence="2">Uncharacterized protein</fullName>
    </submittedName>
</protein>
<dbReference type="EMBL" id="LJYW01000001">
    <property type="protein sequence ID" value="KPL52121.1"/>
    <property type="molecule type" value="Genomic_DNA"/>
</dbReference>
<proteinExistence type="predicted"/>
<name>A0A0N8GEP8_9HYPH</name>
<comment type="caution">
    <text evidence="2">The sequence shown here is derived from an EMBL/GenBank/DDBJ whole genome shotgun (WGS) entry which is preliminary data.</text>
</comment>
<sequence>MGIDSIQRSSTVPIPEPVSDRTTRDPLPVDSKLQIDKSNDKRLQPSNDAKTDSFEDYLNDKSVLNLEKNKESSKFDPVAELSKNGVYYDPGKNTPI</sequence>
<feature type="region of interest" description="Disordered" evidence="1">
    <location>
        <begin position="69"/>
        <end position="96"/>
    </location>
</feature>
<dbReference type="AlphaFoldDB" id="A0A0N8GEP8"/>
<dbReference type="STRING" id="665126.ABB55_07680"/>
<gene>
    <name evidence="2" type="ORF">ABB55_07680</name>
</gene>